<dbReference type="AlphaFoldDB" id="A0A4R2GDP7"/>
<protein>
    <submittedName>
        <fullName evidence="3">Serpin B</fullName>
    </submittedName>
</protein>
<dbReference type="PROSITE" id="PS51257">
    <property type="entry name" value="PROKAR_LIPOPROTEIN"/>
    <property type="match status" value="1"/>
</dbReference>
<dbReference type="Pfam" id="PF00079">
    <property type="entry name" value="Serpin"/>
    <property type="match status" value="1"/>
</dbReference>
<evidence type="ECO:0000259" key="2">
    <source>
        <dbReference type="SMART" id="SM00093"/>
    </source>
</evidence>
<gene>
    <name evidence="3" type="ORF">EV194_11445</name>
</gene>
<name>A0A4R2GDP7_9BACT</name>
<comment type="caution">
    <text evidence="3">The sequence shown here is derived from an EMBL/GenBank/DDBJ whole genome shotgun (WGS) entry which is preliminary data.</text>
</comment>
<dbReference type="RefSeq" id="WP_132434849.1">
    <property type="nucleotide sequence ID" value="NZ_SLWK01000014.1"/>
</dbReference>
<dbReference type="InterPro" id="IPR023796">
    <property type="entry name" value="Serpin_dom"/>
</dbReference>
<dbReference type="InterPro" id="IPR036186">
    <property type="entry name" value="Serpin_sf"/>
</dbReference>
<dbReference type="EMBL" id="SLWK01000014">
    <property type="protein sequence ID" value="TCO06063.1"/>
    <property type="molecule type" value="Genomic_DNA"/>
</dbReference>
<dbReference type="Proteomes" id="UP000295221">
    <property type="component" value="Unassembled WGS sequence"/>
</dbReference>
<dbReference type="CDD" id="cd19588">
    <property type="entry name" value="serpin_miropin-like"/>
    <property type="match status" value="1"/>
</dbReference>
<dbReference type="InterPro" id="IPR000215">
    <property type="entry name" value="Serpin_fam"/>
</dbReference>
<feature type="domain" description="Serpin" evidence="2">
    <location>
        <begin position="51"/>
        <end position="406"/>
    </location>
</feature>
<dbReference type="PROSITE" id="PS00284">
    <property type="entry name" value="SERPIN"/>
    <property type="match status" value="1"/>
</dbReference>
<dbReference type="PANTHER" id="PTHR11461">
    <property type="entry name" value="SERINE PROTEASE INHIBITOR, SERPIN"/>
    <property type="match status" value="1"/>
</dbReference>
<dbReference type="SUPFAM" id="SSF56574">
    <property type="entry name" value="Serpins"/>
    <property type="match status" value="1"/>
</dbReference>
<comment type="similarity">
    <text evidence="1">Belongs to the serpin family.</text>
</comment>
<sequence>MKTTIAFSMLALLLTGASCDKNDYEPKPIREKVEFTTKSLQVIEEGEAFGWNLFRQLNDMAEAGENVVISPLSINQAFGMAINGATGENLEEMLDVLGYQTSNELNGAFKNLREALETADPKVELGVVNSAWYRDGYVIKDDFFQSLRDYYNAEITGLNFNDATNSLNIINNWVKNKTKGKIPSIVEEITPEHILFLINAVYFNGEWASRFDKKQTANAPFYLSNGETVSVKMMHQKENFEIFHQENFSGIKLPYGNESYFMTILLPHEGISTDDIISGLSKETTDFLKNDYGKIEVEVFLPRFKTESKFKLIPALQALGMERAFYDVTGFHNIANDKIIISDVVHKTFIEVDERGTEAAAATSIGFITTSMPPATPQFRVDRPFVFTINEKSSGAVLFAGKIENPLK</sequence>
<dbReference type="PANTHER" id="PTHR11461:SF211">
    <property type="entry name" value="GH10112P-RELATED"/>
    <property type="match status" value="1"/>
</dbReference>
<dbReference type="SMART" id="SM00093">
    <property type="entry name" value="SERPIN"/>
    <property type="match status" value="1"/>
</dbReference>
<dbReference type="InterPro" id="IPR042178">
    <property type="entry name" value="Serpin_sf_1"/>
</dbReference>
<organism evidence="3 4">
    <name type="scientific">Natronoflexus pectinivorans</name>
    <dbReference type="NCBI Taxonomy" id="682526"/>
    <lineage>
        <taxon>Bacteria</taxon>
        <taxon>Pseudomonadati</taxon>
        <taxon>Bacteroidota</taxon>
        <taxon>Bacteroidia</taxon>
        <taxon>Marinilabiliales</taxon>
        <taxon>Marinilabiliaceae</taxon>
        <taxon>Natronoflexus</taxon>
    </lineage>
</organism>
<evidence type="ECO:0000256" key="1">
    <source>
        <dbReference type="RuleBase" id="RU000411"/>
    </source>
</evidence>
<dbReference type="InterPro" id="IPR042185">
    <property type="entry name" value="Serpin_sf_2"/>
</dbReference>
<dbReference type="Gene3D" id="2.30.39.10">
    <property type="entry name" value="Alpha-1-antitrypsin, domain 1"/>
    <property type="match status" value="1"/>
</dbReference>
<reference evidence="3 4" key="1">
    <citation type="submission" date="2019-03" db="EMBL/GenBank/DDBJ databases">
        <title>Genomic Encyclopedia of Type Strains, Phase IV (KMG-IV): sequencing the most valuable type-strain genomes for metagenomic binning, comparative biology and taxonomic classification.</title>
        <authorList>
            <person name="Goeker M."/>
        </authorList>
    </citation>
    <scope>NUCLEOTIDE SEQUENCE [LARGE SCALE GENOMIC DNA]</scope>
    <source>
        <strain evidence="3 4">DSM 24179</strain>
    </source>
</reference>
<dbReference type="OrthoDB" id="9764871at2"/>
<dbReference type="InterPro" id="IPR023795">
    <property type="entry name" value="Serpin_CS"/>
</dbReference>
<evidence type="ECO:0000313" key="4">
    <source>
        <dbReference type="Proteomes" id="UP000295221"/>
    </source>
</evidence>
<dbReference type="GO" id="GO:0005615">
    <property type="term" value="C:extracellular space"/>
    <property type="evidence" value="ECO:0007669"/>
    <property type="project" value="InterPro"/>
</dbReference>
<keyword evidence="4" id="KW-1185">Reference proteome</keyword>
<dbReference type="Gene3D" id="3.30.497.10">
    <property type="entry name" value="Antithrombin, subunit I, domain 2"/>
    <property type="match status" value="1"/>
</dbReference>
<proteinExistence type="inferred from homology"/>
<dbReference type="GO" id="GO:0004867">
    <property type="term" value="F:serine-type endopeptidase inhibitor activity"/>
    <property type="evidence" value="ECO:0007669"/>
    <property type="project" value="InterPro"/>
</dbReference>
<evidence type="ECO:0000313" key="3">
    <source>
        <dbReference type="EMBL" id="TCO06063.1"/>
    </source>
</evidence>
<accession>A0A4R2GDP7</accession>